<dbReference type="STRING" id="1450538.A0A2V5H5G0"/>
<reference evidence="7 8" key="1">
    <citation type="submission" date="2018-02" db="EMBL/GenBank/DDBJ databases">
        <title>The genomes of Aspergillus section Nigri reveals drivers in fungal speciation.</title>
        <authorList>
            <consortium name="DOE Joint Genome Institute"/>
            <person name="Vesth T.C."/>
            <person name="Nybo J."/>
            <person name="Theobald S."/>
            <person name="Brandl J."/>
            <person name="Frisvad J.C."/>
            <person name="Nielsen K.F."/>
            <person name="Lyhne E.K."/>
            <person name="Kogle M.E."/>
            <person name="Kuo A."/>
            <person name="Riley R."/>
            <person name="Clum A."/>
            <person name="Nolan M."/>
            <person name="Lipzen A."/>
            <person name="Salamov A."/>
            <person name="Henrissat B."/>
            <person name="Wiebenga A."/>
            <person name="De vries R.P."/>
            <person name="Grigoriev I.V."/>
            <person name="Mortensen U.H."/>
            <person name="Andersen M.R."/>
            <person name="Baker S.E."/>
        </authorList>
    </citation>
    <scope>NUCLEOTIDE SEQUENCE [LARGE SCALE GENOMIC DNA]</scope>
    <source>
        <strain evidence="7 8">CBS 115571</strain>
    </source>
</reference>
<dbReference type="AlphaFoldDB" id="A0A2V5H5G0"/>
<dbReference type="EMBL" id="KZ825158">
    <property type="protein sequence ID" value="PYI17282.1"/>
    <property type="molecule type" value="Genomic_DNA"/>
</dbReference>
<dbReference type="InterPro" id="IPR053157">
    <property type="entry name" value="Sterol_Uptake_Regulator"/>
</dbReference>
<protein>
    <recommendedName>
        <fullName evidence="6">Zn(2)-C6 fungal-type domain-containing protein</fullName>
    </recommendedName>
</protein>
<dbReference type="Gene3D" id="4.10.240.10">
    <property type="entry name" value="Zn(2)-C6 fungal-type DNA-binding domain"/>
    <property type="match status" value="1"/>
</dbReference>
<accession>A0A2V5H5G0</accession>
<name>A0A2V5H5G0_ASPV1</name>
<evidence type="ECO:0000256" key="4">
    <source>
        <dbReference type="ARBA" id="ARBA00023242"/>
    </source>
</evidence>
<dbReference type="OMA" id="HWHRHLW"/>
<evidence type="ECO:0000259" key="6">
    <source>
        <dbReference type="PROSITE" id="PS50048"/>
    </source>
</evidence>
<dbReference type="CDD" id="cd00067">
    <property type="entry name" value="GAL4"/>
    <property type="match status" value="1"/>
</dbReference>
<dbReference type="PROSITE" id="PS00463">
    <property type="entry name" value="ZN2_CY6_FUNGAL_1"/>
    <property type="match status" value="1"/>
</dbReference>
<dbReference type="InterPro" id="IPR001138">
    <property type="entry name" value="Zn2Cys6_DnaBD"/>
</dbReference>
<sequence length="402" mass="44945">MTVMPRRTHRKSRNGCLECKRRHIKCDEKHPLCGNCRSSERVCEYADRFRSGTTRSERSDASTPTNAGPSPGVGPSTPPRPPRGEQPAAGPATTTTCSEDQPVNMVHAELLFNLVTETIPSLGDIALFGGLSPDLMRVGISTPYLINELLALSALHSSIVRPAERERYRRHAAQLQTHALEILGREGRDVTQETCVPLFIFSSTLGLHMLCDTVIYREESSFDAFLNQFVHYLKLHRGVRAITSEAWEALRGSILQPVLQYGQEKFAWNADLGPECQRIMDLIEAARLGEKTTAVYRQAIRALQVSIHATGVTDADSRVKFVGGITGWPVIVEVEYIETLELRRPEALVILACFGVILHQARHVWAFGDGGRFLIETIQTHLGSKWETWLEWPTRILRESQG</sequence>
<keyword evidence="2" id="KW-0238">DNA-binding</keyword>
<organism evidence="7 8">
    <name type="scientific">Aspergillus violaceofuscus (strain CBS 115571)</name>
    <dbReference type="NCBI Taxonomy" id="1450538"/>
    <lineage>
        <taxon>Eukaryota</taxon>
        <taxon>Fungi</taxon>
        <taxon>Dikarya</taxon>
        <taxon>Ascomycota</taxon>
        <taxon>Pezizomycotina</taxon>
        <taxon>Eurotiomycetes</taxon>
        <taxon>Eurotiomycetidae</taxon>
        <taxon>Eurotiales</taxon>
        <taxon>Aspergillaceae</taxon>
        <taxon>Aspergillus</taxon>
    </lineage>
</organism>
<evidence type="ECO:0000256" key="2">
    <source>
        <dbReference type="ARBA" id="ARBA00023125"/>
    </source>
</evidence>
<dbReference type="PROSITE" id="PS50048">
    <property type="entry name" value="ZN2_CY6_FUNGAL_2"/>
    <property type="match status" value="1"/>
</dbReference>
<dbReference type="PANTHER" id="PTHR47784">
    <property type="entry name" value="STEROL UPTAKE CONTROL PROTEIN 2"/>
    <property type="match status" value="1"/>
</dbReference>
<proteinExistence type="predicted"/>
<dbReference type="GO" id="GO:0001228">
    <property type="term" value="F:DNA-binding transcription activator activity, RNA polymerase II-specific"/>
    <property type="evidence" value="ECO:0007669"/>
    <property type="project" value="TreeGrafter"/>
</dbReference>
<dbReference type="InterPro" id="IPR036864">
    <property type="entry name" value="Zn2-C6_fun-type_DNA-bd_sf"/>
</dbReference>
<dbReference type="Pfam" id="PF00172">
    <property type="entry name" value="Zn_clus"/>
    <property type="match status" value="1"/>
</dbReference>
<keyword evidence="8" id="KW-1185">Reference proteome</keyword>
<evidence type="ECO:0000313" key="7">
    <source>
        <dbReference type="EMBL" id="PYI17282.1"/>
    </source>
</evidence>
<dbReference type="PANTHER" id="PTHR47784:SF4">
    <property type="entry name" value="ZN(II)2CYS6 TRANSCRIPTION FACTOR (EUROFUNG)"/>
    <property type="match status" value="1"/>
</dbReference>
<dbReference type="SMART" id="SM00066">
    <property type="entry name" value="GAL4"/>
    <property type="match status" value="1"/>
</dbReference>
<feature type="domain" description="Zn(2)-C6 fungal-type" evidence="6">
    <location>
        <begin position="15"/>
        <end position="45"/>
    </location>
</feature>
<feature type="region of interest" description="Disordered" evidence="5">
    <location>
        <begin position="50"/>
        <end position="99"/>
    </location>
</feature>
<keyword evidence="1" id="KW-0805">Transcription regulation</keyword>
<gene>
    <name evidence="7" type="ORF">BO99DRAFT_389073</name>
</gene>
<dbReference type="GO" id="GO:0003677">
    <property type="term" value="F:DNA binding"/>
    <property type="evidence" value="ECO:0007669"/>
    <property type="project" value="UniProtKB-KW"/>
</dbReference>
<dbReference type="GO" id="GO:0008270">
    <property type="term" value="F:zinc ion binding"/>
    <property type="evidence" value="ECO:0007669"/>
    <property type="project" value="InterPro"/>
</dbReference>
<feature type="compositionally biased region" description="Basic and acidic residues" evidence="5">
    <location>
        <begin position="50"/>
        <end position="60"/>
    </location>
</feature>
<dbReference type="SUPFAM" id="SSF57701">
    <property type="entry name" value="Zn2/Cys6 DNA-binding domain"/>
    <property type="match status" value="1"/>
</dbReference>
<dbReference type="Proteomes" id="UP000249829">
    <property type="component" value="Unassembled WGS sequence"/>
</dbReference>
<evidence type="ECO:0000313" key="8">
    <source>
        <dbReference type="Proteomes" id="UP000249829"/>
    </source>
</evidence>
<evidence type="ECO:0000256" key="5">
    <source>
        <dbReference type="SAM" id="MobiDB-lite"/>
    </source>
</evidence>
<evidence type="ECO:0000256" key="3">
    <source>
        <dbReference type="ARBA" id="ARBA00023163"/>
    </source>
</evidence>
<keyword evidence="3" id="KW-0804">Transcription</keyword>
<evidence type="ECO:0000256" key="1">
    <source>
        <dbReference type="ARBA" id="ARBA00023015"/>
    </source>
</evidence>
<keyword evidence="4" id="KW-0539">Nucleus</keyword>